<name>A0A3Q2GKX6_CYPVA</name>
<sequence length="711" mass="82182">MEKKLHSLEKIEDVKRSAYQKVQQARDDASALHREVELPENTKGNVEQFEHYWSWNKTMKHQEAPESANHVPVCKNVNEDTDKQGRSGTEQQRNKEYGLDKQERMEDVITSLGQEMAMLTDKLTSSKHSGVNLCAKLDLLRNLAESQTLLDQYRISELESTISSYINKVEYLEKRILEIQNQLFSTQKDRDQSLQRTKELESQLQQLQCLCEKQKLELSEGTEVLRRQLGLARMQLCKAAEDKSCLQALTEQRSKECQDLQTEQEALRLKLTDRDNVMDILRLQIENSSKTITNLQQENTFLINQHKQELQQLKAELDRHTSDLACVEREKQQLQASLSEQNRRIEEETLEKRKVLTQLELQSFQLFSLTEEHKELQRLHSCRADEHEGVVLKLQSQLSSAQDELEKVRRSLRTLRATDEHGLQAALDMQKEITAKRGEVDSLQSRIQHLEEQVEKLQQEKRRQNLETHRQLQELTFVREEKRQISSELKALRLKDHQLMERITELEAILHKMWKSLANCQDILQLKEQEYFRLKLQHTLNLKELPCQNLCAAPSVSPPDLNSRAPSTPAAPPSSQHPCTSQMKDGSACELRSIIQEMQAAISDNHRPHTSKNAVSSSFHRRRSAPERQHTATFAENEEGLKACSRPRRKTFGSEPCFLKTAELIEPTVNNRDGPFTSSPVSPAKHSQFPQILPLGRRSPVYTLLTSNPNR</sequence>
<dbReference type="InterPro" id="IPR031809">
    <property type="entry name" value="CCDC158"/>
</dbReference>
<dbReference type="Proteomes" id="UP000265020">
    <property type="component" value="Unassembled WGS sequence"/>
</dbReference>
<protein>
    <submittedName>
        <fullName evidence="3">Coiled-coil domain containing 158</fullName>
    </submittedName>
</protein>
<dbReference type="GeneID" id="107085201"/>
<keyword evidence="4" id="KW-1185">Reference proteome</keyword>
<proteinExistence type="predicted"/>
<feature type="region of interest" description="Disordered" evidence="2">
    <location>
        <begin position="601"/>
        <end position="639"/>
    </location>
</feature>
<feature type="coiled-coil region" evidence="1">
    <location>
        <begin position="278"/>
        <end position="358"/>
    </location>
</feature>
<organism evidence="3 4">
    <name type="scientific">Cyprinodon variegatus</name>
    <name type="common">Sheepshead minnow</name>
    <dbReference type="NCBI Taxonomy" id="28743"/>
    <lineage>
        <taxon>Eukaryota</taxon>
        <taxon>Metazoa</taxon>
        <taxon>Chordata</taxon>
        <taxon>Craniata</taxon>
        <taxon>Vertebrata</taxon>
        <taxon>Euteleostomi</taxon>
        <taxon>Actinopterygii</taxon>
        <taxon>Neopterygii</taxon>
        <taxon>Teleostei</taxon>
        <taxon>Neoteleostei</taxon>
        <taxon>Acanthomorphata</taxon>
        <taxon>Ovalentaria</taxon>
        <taxon>Atherinomorphae</taxon>
        <taxon>Cyprinodontiformes</taxon>
        <taxon>Cyprinodontidae</taxon>
        <taxon>Cyprinodon</taxon>
    </lineage>
</organism>
<dbReference type="Pfam" id="PF15921">
    <property type="entry name" value="CCDC158"/>
    <property type="match status" value="1"/>
</dbReference>
<dbReference type="CTD" id="339965"/>
<dbReference type="AlphaFoldDB" id="A0A3Q2GKX6"/>
<dbReference type="OrthoDB" id="10072099at2759"/>
<reference evidence="3" key="2">
    <citation type="submission" date="2025-09" db="UniProtKB">
        <authorList>
            <consortium name="Ensembl"/>
        </authorList>
    </citation>
    <scope>IDENTIFICATION</scope>
</reference>
<keyword evidence="1" id="KW-0175">Coiled coil</keyword>
<evidence type="ECO:0000256" key="2">
    <source>
        <dbReference type="SAM" id="MobiDB-lite"/>
    </source>
</evidence>
<feature type="coiled-coil region" evidence="1">
    <location>
        <begin position="384"/>
        <end position="495"/>
    </location>
</feature>
<accession>A0A3Q2GKX6</accession>
<dbReference type="GeneTree" id="ENSGT00390000013339"/>
<reference evidence="3" key="1">
    <citation type="submission" date="2025-08" db="UniProtKB">
        <authorList>
            <consortium name="Ensembl"/>
        </authorList>
    </citation>
    <scope>IDENTIFICATION</scope>
</reference>
<dbReference type="RefSeq" id="XP_015230897.1">
    <property type="nucleotide sequence ID" value="XM_015375411.1"/>
</dbReference>
<dbReference type="Ensembl" id="ENSCVAT00000020535.1">
    <property type="protein sequence ID" value="ENSCVAP00000028475.1"/>
    <property type="gene ID" value="ENSCVAG00000015546.1"/>
</dbReference>
<dbReference type="PANTHER" id="PTHR47615:SF1">
    <property type="entry name" value="COILED-COIL DOMAIN-CONTAINING PROTEIN 158"/>
    <property type="match status" value="1"/>
</dbReference>
<feature type="region of interest" description="Disordered" evidence="2">
    <location>
        <begin position="556"/>
        <end position="583"/>
    </location>
</feature>
<evidence type="ECO:0000256" key="1">
    <source>
        <dbReference type="SAM" id="Coils"/>
    </source>
</evidence>
<feature type="region of interest" description="Disordered" evidence="2">
    <location>
        <begin position="669"/>
        <end position="693"/>
    </location>
</feature>
<dbReference type="OMA" id="CHKNDSA"/>
<feature type="region of interest" description="Disordered" evidence="2">
    <location>
        <begin position="63"/>
        <end position="99"/>
    </location>
</feature>
<dbReference type="PANTHER" id="PTHR47615">
    <property type="entry name" value="COILED-COIL DOMAIN-CONTAINING PROTEIN 158"/>
    <property type="match status" value="1"/>
</dbReference>
<evidence type="ECO:0000313" key="4">
    <source>
        <dbReference type="Proteomes" id="UP000265020"/>
    </source>
</evidence>
<feature type="coiled-coil region" evidence="1">
    <location>
        <begin position="155"/>
        <end position="217"/>
    </location>
</feature>
<dbReference type="STRING" id="28743.ENSCVAP00000028475"/>
<evidence type="ECO:0000313" key="3">
    <source>
        <dbReference type="Ensembl" id="ENSCVAP00000028475.1"/>
    </source>
</evidence>
<feature type="compositionally biased region" description="Polar residues" evidence="2">
    <location>
        <begin position="669"/>
        <end position="681"/>
    </location>
</feature>